<accession>R4Z137</accession>
<dbReference type="EMBL" id="CANL01000002">
    <property type="protein sequence ID" value="CCM62292.1"/>
    <property type="molecule type" value="Genomic_DNA"/>
</dbReference>
<sequence length="50" mass="5108">MFVVGGAGSVAAVELADEPVAERSECLVVEVTSGSVLACSEQNPHWSMAS</sequence>
<protein>
    <submittedName>
        <fullName evidence="1">Uncharacterized protein</fullName>
    </submittedName>
</protein>
<proteinExistence type="predicted"/>
<dbReference type="Proteomes" id="UP000018291">
    <property type="component" value="Unassembled WGS sequence"/>
</dbReference>
<gene>
    <name evidence="1" type="ORF">BN381_100179</name>
</gene>
<reference evidence="1 2" key="1">
    <citation type="journal article" date="2013" name="ISME J.">
        <title>Metabolic model for the filamentous 'Candidatus Microthrix parvicella' based on genomic and metagenomic analyses.</title>
        <authorList>
            <person name="Jon McIlroy S."/>
            <person name="Kristiansen R."/>
            <person name="Albertsen M."/>
            <person name="Michael Karst S."/>
            <person name="Rossetti S."/>
            <person name="Lund Nielsen J."/>
            <person name="Tandoi V."/>
            <person name="James Seviour R."/>
            <person name="Nielsen P.H."/>
        </authorList>
    </citation>
    <scope>NUCLEOTIDE SEQUENCE [LARGE SCALE GENOMIC DNA]</scope>
    <source>
        <strain evidence="1 2">RN1</strain>
    </source>
</reference>
<dbReference type="STRING" id="1229780.BN381_100179"/>
<evidence type="ECO:0000313" key="1">
    <source>
        <dbReference type="EMBL" id="CCM62292.1"/>
    </source>
</evidence>
<name>R4Z137_9ACTN</name>
<evidence type="ECO:0000313" key="2">
    <source>
        <dbReference type="Proteomes" id="UP000018291"/>
    </source>
</evidence>
<organism evidence="1 2">
    <name type="scientific">Candidatus Neomicrothrix parvicella RN1</name>
    <dbReference type="NCBI Taxonomy" id="1229780"/>
    <lineage>
        <taxon>Bacteria</taxon>
        <taxon>Bacillati</taxon>
        <taxon>Actinomycetota</taxon>
        <taxon>Acidimicrobiia</taxon>
        <taxon>Acidimicrobiales</taxon>
        <taxon>Microthrixaceae</taxon>
        <taxon>Candidatus Neomicrothrix</taxon>
    </lineage>
</organism>
<dbReference type="AlphaFoldDB" id="R4Z137"/>
<dbReference type="HOGENOM" id="CLU_3115798_0_0_11"/>
<keyword evidence="2" id="KW-1185">Reference proteome</keyword>
<comment type="caution">
    <text evidence="1">The sequence shown here is derived from an EMBL/GenBank/DDBJ whole genome shotgun (WGS) entry which is preliminary data.</text>
</comment>